<keyword evidence="7 11" id="KW-0665">Pyrimidine biosynthesis</keyword>
<evidence type="ECO:0000256" key="7">
    <source>
        <dbReference type="ARBA" id="ARBA00022975"/>
    </source>
</evidence>
<keyword evidence="5 11" id="KW-0285">Flavoprotein</keyword>
<evidence type="ECO:0000256" key="1">
    <source>
        <dbReference type="ARBA" id="ARBA00003125"/>
    </source>
</evidence>
<evidence type="ECO:0000259" key="12">
    <source>
        <dbReference type="Pfam" id="PF01180"/>
    </source>
</evidence>
<dbReference type="HAMAP" id="MF_00225">
    <property type="entry name" value="DHO_dh_type2"/>
    <property type="match status" value="1"/>
</dbReference>
<feature type="domain" description="Dihydroorotate dehydrogenase catalytic" evidence="12">
    <location>
        <begin position="46"/>
        <end position="332"/>
    </location>
</feature>
<dbReference type="EMBL" id="ABVL01000017">
    <property type="protein sequence ID" value="EDY17669.1"/>
    <property type="molecule type" value="Genomic_DNA"/>
</dbReference>
<feature type="binding site" evidence="11">
    <location>
        <position position="67"/>
    </location>
    <ligand>
        <name>substrate</name>
    </ligand>
</feature>
<comment type="cofactor">
    <cofactor evidence="11">
        <name>FMN</name>
        <dbReference type="ChEBI" id="CHEBI:58210"/>
    </cofactor>
    <text evidence="11">Binds 1 FMN per subunit.</text>
</comment>
<dbReference type="InterPro" id="IPR001295">
    <property type="entry name" value="Dihydroorotate_DH_CS"/>
</dbReference>
<dbReference type="Gene3D" id="3.20.20.70">
    <property type="entry name" value="Aldolase class I"/>
    <property type="match status" value="1"/>
</dbReference>
<name>B4D718_9BACT</name>
<dbReference type="RefSeq" id="WP_006982029.1">
    <property type="nucleotide sequence ID" value="NZ_ABVL01000017.1"/>
</dbReference>
<protein>
    <recommendedName>
        <fullName evidence="11">Dihydroorotate dehydrogenase (quinone)</fullName>
        <ecNumber evidence="11">1.3.5.2</ecNumber>
    </recommendedName>
    <alternativeName>
        <fullName evidence="11">DHOdehase</fullName>
        <shortName evidence="11">DHOD</shortName>
        <shortName evidence="11">DHODase</shortName>
    </alternativeName>
    <alternativeName>
        <fullName evidence="11">Dihydroorotate oxidase</fullName>
    </alternativeName>
</protein>
<comment type="caution">
    <text evidence="13">The sequence shown here is derived from an EMBL/GenBank/DDBJ whole genome shotgun (WGS) entry which is preliminary data.</text>
</comment>
<dbReference type="STRING" id="497964.CfE428DRAFT_4708"/>
<organism evidence="13 14">
    <name type="scientific">Chthoniobacter flavus Ellin428</name>
    <dbReference type="NCBI Taxonomy" id="497964"/>
    <lineage>
        <taxon>Bacteria</taxon>
        <taxon>Pseudomonadati</taxon>
        <taxon>Verrucomicrobiota</taxon>
        <taxon>Spartobacteria</taxon>
        <taxon>Chthoniobacterales</taxon>
        <taxon>Chthoniobacteraceae</taxon>
        <taxon>Chthoniobacter</taxon>
    </lineage>
</organism>
<keyword evidence="9 11" id="KW-0472">Membrane</keyword>
<gene>
    <name evidence="11" type="primary">pyrD</name>
    <name evidence="13" type="ORF">CfE428DRAFT_4708</name>
</gene>
<dbReference type="SUPFAM" id="SSF51395">
    <property type="entry name" value="FMN-linked oxidoreductases"/>
    <property type="match status" value="1"/>
</dbReference>
<dbReference type="Pfam" id="PF01180">
    <property type="entry name" value="DHO_dh"/>
    <property type="match status" value="1"/>
</dbReference>
<feature type="active site" description="Nucleophile" evidence="11">
    <location>
        <position position="181"/>
    </location>
</feature>
<feature type="binding site" evidence="11">
    <location>
        <position position="145"/>
    </location>
    <ligand>
        <name>FMN</name>
        <dbReference type="ChEBI" id="CHEBI:58210"/>
    </ligand>
</feature>
<feature type="binding site" evidence="11">
    <location>
        <position position="265"/>
    </location>
    <ligand>
        <name>FMN</name>
        <dbReference type="ChEBI" id="CHEBI:58210"/>
    </ligand>
</feature>
<evidence type="ECO:0000256" key="6">
    <source>
        <dbReference type="ARBA" id="ARBA00022643"/>
    </source>
</evidence>
<feature type="binding site" evidence="11">
    <location>
        <position position="292"/>
    </location>
    <ligand>
        <name>FMN</name>
        <dbReference type="ChEBI" id="CHEBI:58210"/>
    </ligand>
</feature>
<evidence type="ECO:0000256" key="4">
    <source>
        <dbReference type="ARBA" id="ARBA00005359"/>
    </source>
</evidence>
<evidence type="ECO:0000256" key="8">
    <source>
        <dbReference type="ARBA" id="ARBA00023002"/>
    </source>
</evidence>
<dbReference type="InterPro" id="IPR005720">
    <property type="entry name" value="Dihydroorotate_DH_cat"/>
</dbReference>
<dbReference type="NCBIfam" id="NF003652">
    <property type="entry name" value="PRK05286.2-5"/>
    <property type="match status" value="1"/>
</dbReference>
<dbReference type="PROSITE" id="PS00911">
    <property type="entry name" value="DHODEHASE_1"/>
    <property type="match status" value="1"/>
</dbReference>
<reference evidence="13 14" key="1">
    <citation type="journal article" date="2011" name="J. Bacteriol.">
        <title>Genome sequence of Chthoniobacter flavus Ellin428, an aerobic heterotrophic soil bacterium.</title>
        <authorList>
            <person name="Kant R."/>
            <person name="van Passel M.W."/>
            <person name="Palva A."/>
            <person name="Lucas S."/>
            <person name="Lapidus A."/>
            <person name="Glavina Del Rio T."/>
            <person name="Dalin E."/>
            <person name="Tice H."/>
            <person name="Bruce D."/>
            <person name="Goodwin L."/>
            <person name="Pitluck S."/>
            <person name="Larimer F.W."/>
            <person name="Land M.L."/>
            <person name="Hauser L."/>
            <person name="Sangwan P."/>
            <person name="de Vos W.M."/>
            <person name="Janssen P.H."/>
            <person name="Smidt H."/>
        </authorList>
    </citation>
    <scope>NUCLEOTIDE SEQUENCE [LARGE SCALE GENOMIC DNA]</scope>
    <source>
        <strain evidence="13 14">Ellin428</strain>
    </source>
</reference>
<dbReference type="GO" id="GO:0006207">
    <property type="term" value="P:'de novo' pyrimidine nucleobase biosynthetic process"/>
    <property type="evidence" value="ECO:0007669"/>
    <property type="project" value="UniProtKB-UniRule"/>
</dbReference>
<comment type="catalytic activity">
    <reaction evidence="10 11">
        <text>(S)-dihydroorotate + a quinone = orotate + a quinol</text>
        <dbReference type="Rhea" id="RHEA:30187"/>
        <dbReference type="ChEBI" id="CHEBI:24646"/>
        <dbReference type="ChEBI" id="CHEBI:30839"/>
        <dbReference type="ChEBI" id="CHEBI:30864"/>
        <dbReference type="ChEBI" id="CHEBI:132124"/>
        <dbReference type="EC" id="1.3.5.2"/>
    </reaction>
</comment>
<feature type="binding site" evidence="11">
    <location>
        <position position="244"/>
    </location>
    <ligand>
        <name>FMN</name>
        <dbReference type="ChEBI" id="CHEBI:58210"/>
    </ligand>
</feature>
<evidence type="ECO:0000313" key="14">
    <source>
        <dbReference type="Proteomes" id="UP000005824"/>
    </source>
</evidence>
<dbReference type="GO" id="GO:0005886">
    <property type="term" value="C:plasma membrane"/>
    <property type="evidence" value="ECO:0007669"/>
    <property type="project" value="UniProtKB-SubCell"/>
</dbReference>
<evidence type="ECO:0000256" key="5">
    <source>
        <dbReference type="ARBA" id="ARBA00022630"/>
    </source>
</evidence>
<dbReference type="PANTHER" id="PTHR48109">
    <property type="entry name" value="DIHYDROOROTATE DEHYDROGENASE (QUINONE), MITOCHONDRIAL-RELATED"/>
    <property type="match status" value="1"/>
</dbReference>
<dbReference type="InterPro" id="IPR013785">
    <property type="entry name" value="Aldolase_TIM"/>
</dbReference>
<dbReference type="FunCoup" id="B4D718">
    <property type="interactions" value="481"/>
</dbReference>
<keyword evidence="14" id="KW-1185">Reference proteome</keyword>
<dbReference type="AlphaFoldDB" id="B4D718"/>
<proteinExistence type="inferred from homology"/>
<evidence type="ECO:0000313" key="13">
    <source>
        <dbReference type="EMBL" id="EDY17669.1"/>
    </source>
</evidence>
<dbReference type="InParanoid" id="B4D718"/>
<feature type="binding site" evidence="11">
    <location>
        <begin position="313"/>
        <end position="314"/>
    </location>
    <ligand>
        <name>FMN</name>
        <dbReference type="ChEBI" id="CHEBI:58210"/>
    </ligand>
</feature>
<dbReference type="GO" id="GO:0005737">
    <property type="term" value="C:cytoplasm"/>
    <property type="evidence" value="ECO:0007669"/>
    <property type="project" value="InterPro"/>
</dbReference>
<dbReference type="PROSITE" id="PS00912">
    <property type="entry name" value="DHODEHASE_2"/>
    <property type="match status" value="1"/>
</dbReference>
<comment type="subcellular location">
    <subcellularLocation>
        <location evidence="11">Cell membrane</location>
        <topology evidence="11">Peripheral membrane protein</topology>
    </subcellularLocation>
    <subcellularLocation>
        <location evidence="2">Membrane</location>
    </subcellularLocation>
</comment>
<evidence type="ECO:0000256" key="11">
    <source>
        <dbReference type="HAMAP-Rule" id="MF_00225"/>
    </source>
</evidence>
<feature type="binding site" evidence="11">
    <location>
        <position position="178"/>
    </location>
    <ligand>
        <name>FMN</name>
        <dbReference type="ChEBI" id="CHEBI:58210"/>
    </ligand>
</feature>
<dbReference type="PIRSF" id="PIRSF000164">
    <property type="entry name" value="DHO_oxidase"/>
    <property type="match status" value="1"/>
</dbReference>
<dbReference type="InterPro" id="IPR012135">
    <property type="entry name" value="Dihydroorotate_DH_1_2"/>
</dbReference>
<keyword evidence="11" id="KW-1003">Cell membrane</keyword>
<dbReference type="eggNOG" id="COG0167">
    <property type="taxonomic scope" value="Bacteria"/>
</dbReference>
<evidence type="ECO:0000256" key="3">
    <source>
        <dbReference type="ARBA" id="ARBA00005161"/>
    </source>
</evidence>
<feature type="binding site" evidence="11">
    <location>
        <position position="183"/>
    </location>
    <ligand>
        <name>substrate</name>
    </ligand>
</feature>
<comment type="function">
    <text evidence="1 11">Catalyzes the conversion of dihydroorotate to orotate with quinone as electron acceptor.</text>
</comment>
<keyword evidence="6 11" id="KW-0288">FMN</keyword>
<feature type="binding site" evidence="11">
    <location>
        <begin position="63"/>
        <end position="67"/>
    </location>
    <ligand>
        <name>FMN</name>
        <dbReference type="ChEBI" id="CHEBI:58210"/>
    </ligand>
</feature>
<dbReference type="NCBIfam" id="TIGR01036">
    <property type="entry name" value="pyrD_sub2"/>
    <property type="match status" value="1"/>
</dbReference>
<evidence type="ECO:0000256" key="9">
    <source>
        <dbReference type="ARBA" id="ARBA00023136"/>
    </source>
</evidence>
<dbReference type="PANTHER" id="PTHR48109:SF4">
    <property type="entry name" value="DIHYDROOROTATE DEHYDROGENASE (QUINONE), MITOCHONDRIAL"/>
    <property type="match status" value="1"/>
</dbReference>
<dbReference type="EC" id="1.3.5.2" evidence="11"/>
<dbReference type="GO" id="GO:0106430">
    <property type="term" value="F:dihydroorotate dehydrogenase (quinone) activity"/>
    <property type="evidence" value="ECO:0007669"/>
    <property type="project" value="UniProtKB-EC"/>
</dbReference>
<feature type="binding site" evidence="11">
    <location>
        <position position="87"/>
    </location>
    <ligand>
        <name>FMN</name>
        <dbReference type="ChEBI" id="CHEBI:58210"/>
    </ligand>
</feature>
<comment type="similarity">
    <text evidence="4 11">Belongs to the dihydroorotate dehydrogenase family. Type 2 subfamily.</text>
</comment>
<evidence type="ECO:0000256" key="10">
    <source>
        <dbReference type="ARBA" id="ARBA00048639"/>
    </source>
</evidence>
<dbReference type="Proteomes" id="UP000005824">
    <property type="component" value="Unassembled WGS sequence"/>
</dbReference>
<dbReference type="CDD" id="cd04738">
    <property type="entry name" value="DHOD_2_like"/>
    <property type="match status" value="1"/>
</dbReference>
<comment type="pathway">
    <text evidence="3 11">Pyrimidine metabolism; UMP biosynthesis via de novo pathway; orotate from (S)-dihydroorotate (quinone route): step 1/1.</text>
</comment>
<dbReference type="InterPro" id="IPR050074">
    <property type="entry name" value="DHO_dehydrogenase"/>
</dbReference>
<dbReference type="GO" id="GO:0044205">
    <property type="term" value="P:'de novo' UMP biosynthetic process"/>
    <property type="evidence" value="ECO:0007669"/>
    <property type="project" value="UniProtKB-UniRule"/>
</dbReference>
<sequence>MNLYKEVIRPFLFLGDPEKVHHLAMDALALTGPLLRRFAPKPDPRLERTVFGLRFPNPVGLAAGFDKNGVALPAWEGLGFGFAEIGTITARSQPGNPKPRIFRIPQSRALINRLGFNNDGCDLVASRLQRLKESGHWPTVPVGINLGKSKVTPLAEATADYLLSFERLQHFGDYFVLNVSSPNTPGLRNLQDRAALDELLGHVQRRNTSGRPVLVKIAPDLQWEAIEEILALVEEHKIAGIIATNTTIDHTSIPEAQRTQGGLSGAPLQARSTEIIRFITKHSKVPVIAVGGIMNADAALEKFDAGAALVQLYTGYIYEGPGLIGKICQALLQRG</sequence>
<comment type="subunit">
    <text evidence="11">Monomer.</text>
</comment>
<dbReference type="InterPro" id="IPR005719">
    <property type="entry name" value="Dihydroorotate_DH_2"/>
</dbReference>
<evidence type="ECO:0000256" key="2">
    <source>
        <dbReference type="ARBA" id="ARBA00004370"/>
    </source>
</evidence>
<feature type="binding site" evidence="11">
    <location>
        <begin position="245"/>
        <end position="246"/>
    </location>
    <ligand>
        <name>substrate</name>
    </ligand>
</feature>
<feature type="binding site" evidence="11">
    <location>
        <position position="216"/>
    </location>
    <ligand>
        <name>FMN</name>
        <dbReference type="ChEBI" id="CHEBI:58210"/>
    </ligand>
</feature>
<dbReference type="UniPathway" id="UPA00070">
    <property type="reaction ID" value="UER00946"/>
</dbReference>
<accession>B4D718</accession>
<keyword evidence="8 11" id="KW-0560">Oxidoreductase</keyword>
<feature type="binding site" evidence="11">
    <location>
        <position position="178"/>
    </location>
    <ligand>
        <name>substrate</name>
    </ligand>
</feature>
<feature type="binding site" evidence="11">
    <location>
        <begin position="112"/>
        <end position="116"/>
    </location>
    <ligand>
        <name>substrate</name>
    </ligand>
</feature>